<accession>A0ABZ2UM37</accession>
<gene>
    <name evidence="1" type="ORF">WJM97_13575</name>
</gene>
<organism evidence="1 2">
    <name type="scientific">Okeanomitos corallinicola TIOX110</name>
    <dbReference type="NCBI Taxonomy" id="3133117"/>
    <lineage>
        <taxon>Bacteria</taxon>
        <taxon>Bacillati</taxon>
        <taxon>Cyanobacteriota</taxon>
        <taxon>Cyanophyceae</taxon>
        <taxon>Nostocales</taxon>
        <taxon>Aphanizomenonaceae</taxon>
        <taxon>Okeanomitos</taxon>
    </lineage>
</organism>
<sequence>MLTTYIQFPVIMPFAIALRGNVGTGIEKGGVRRGLFKAIAQHDIIE</sequence>
<name>A0ABZ2UM37_9CYAN</name>
<keyword evidence="2" id="KW-1185">Reference proteome</keyword>
<evidence type="ECO:0000313" key="1">
    <source>
        <dbReference type="EMBL" id="WZB86433.1"/>
    </source>
</evidence>
<protein>
    <submittedName>
        <fullName evidence="1">Uncharacterized protein</fullName>
    </submittedName>
</protein>
<evidence type="ECO:0000313" key="2">
    <source>
        <dbReference type="Proteomes" id="UP001483337"/>
    </source>
</evidence>
<proteinExistence type="predicted"/>
<dbReference type="EMBL" id="CP150886">
    <property type="protein sequence ID" value="WZB86433.1"/>
    <property type="molecule type" value="Genomic_DNA"/>
</dbReference>
<reference evidence="1 2" key="1">
    <citation type="submission" date="2024-04" db="EMBL/GenBank/DDBJ databases">
        <title>Okeanomitos corallinicola gen. &amp; sp. nov. (Nostocales, Cyanobacteria), a new toxic marine heterocyst-forming cyanobacterium from a coral reef.</title>
        <authorList>
            <person name="Li H."/>
            <person name="Li R."/>
            <person name="Kang J."/>
            <person name="Hii K.S."/>
            <person name="Mohamed H.F."/>
            <person name="Xu X."/>
            <person name="Luo Z."/>
        </authorList>
    </citation>
    <scope>NUCLEOTIDE SEQUENCE [LARGE SCALE GENOMIC DNA]</scope>
    <source>
        <strain evidence="1 2">TIOX110</strain>
    </source>
</reference>
<dbReference type="Proteomes" id="UP001483337">
    <property type="component" value="Chromosome"/>
</dbReference>
<dbReference type="RefSeq" id="WP_353929347.1">
    <property type="nucleotide sequence ID" value="NZ_CP150886.1"/>
</dbReference>